<reference evidence="8 9" key="1">
    <citation type="submission" date="2015-11" db="EMBL/GenBank/DDBJ databases">
        <authorList>
            <person name="Zhang Y."/>
            <person name="Guo Z."/>
        </authorList>
    </citation>
    <scope>NUCLEOTIDE SEQUENCE [LARGE SCALE GENOMIC DNA]</scope>
    <source>
        <strain evidence="8 9">ChDC F174</strain>
        <plasmid evidence="9">Plasmid unnamed1</plasmid>
    </source>
</reference>
<evidence type="ECO:0000259" key="7">
    <source>
        <dbReference type="PROSITE" id="PS51736"/>
    </source>
</evidence>
<dbReference type="EMBL" id="CP013332">
    <property type="protein sequence ID" value="ALQ41242.1"/>
    <property type="molecule type" value="Genomic_DNA"/>
</dbReference>
<dbReference type="PROSITE" id="PS00398">
    <property type="entry name" value="RECOMBINASES_2"/>
    <property type="match status" value="1"/>
</dbReference>
<name>A0A0S2ZQH5_9FUSO</name>
<dbReference type="SMART" id="SM00857">
    <property type="entry name" value="Resolvase"/>
    <property type="match status" value="1"/>
</dbReference>
<evidence type="ECO:0000256" key="5">
    <source>
        <dbReference type="PROSITE-ProRule" id="PRU10137"/>
    </source>
</evidence>
<dbReference type="InterPro" id="IPR006119">
    <property type="entry name" value="Resolv_N"/>
</dbReference>
<dbReference type="PANTHER" id="PTHR30461">
    <property type="entry name" value="DNA-INVERTASE FROM LAMBDOID PROPHAGE"/>
    <property type="match status" value="1"/>
</dbReference>
<dbReference type="InterPro" id="IPR050639">
    <property type="entry name" value="SSR_resolvase"/>
</dbReference>
<evidence type="ECO:0000313" key="8">
    <source>
        <dbReference type="EMBL" id="ALQ41242.1"/>
    </source>
</evidence>
<feature type="coiled-coil region" evidence="6">
    <location>
        <begin position="5"/>
        <end position="32"/>
    </location>
</feature>
<organism evidence="8">
    <name type="scientific">Fusobacterium hwasookii ChDC F174</name>
    <dbReference type="NCBI Taxonomy" id="1307442"/>
    <lineage>
        <taxon>Bacteria</taxon>
        <taxon>Fusobacteriati</taxon>
        <taxon>Fusobacteriota</taxon>
        <taxon>Fusobacteriia</taxon>
        <taxon>Fusobacteriales</taxon>
        <taxon>Fusobacteriaceae</taxon>
        <taxon>Fusobacterium</taxon>
    </lineage>
</organism>
<keyword evidence="1" id="KW-0229">DNA integration</keyword>
<protein>
    <submittedName>
        <fullName evidence="8">Recombinase</fullName>
    </submittedName>
</protein>
<dbReference type="PANTHER" id="PTHR30461:SF2">
    <property type="entry name" value="SERINE RECOMBINASE PINE-RELATED"/>
    <property type="match status" value="1"/>
</dbReference>
<dbReference type="OrthoDB" id="81716at2"/>
<evidence type="ECO:0000256" key="1">
    <source>
        <dbReference type="ARBA" id="ARBA00022908"/>
    </source>
</evidence>
<keyword evidence="6" id="KW-0175">Coiled coil</keyword>
<geneLocation type="plasmid" evidence="8">
    <name>unnamed1</name>
</geneLocation>
<evidence type="ECO:0000313" key="9">
    <source>
        <dbReference type="Proteomes" id="UP000063275"/>
    </source>
</evidence>
<evidence type="ECO:0000256" key="2">
    <source>
        <dbReference type="ARBA" id="ARBA00023125"/>
    </source>
</evidence>
<dbReference type="PROSITE" id="PS51736">
    <property type="entry name" value="RECOMBINASES_3"/>
    <property type="match status" value="1"/>
</dbReference>
<dbReference type="Proteomes" id="UP000063275">
    <property type="component" value="Plasmid unnamed1"/>
</dbReference>
<feature type="domain" description="Resolvase/invertase-type recombinase catalytic" evidence="7">
    <location>
        <begin position="1"/>
        <end position="144"/>
    </location>
</feature>
<dbReference type="Pfam" id="PF00239">
    <property type="entry name" value="Resolvase"/>
    <property type="match status" value="1"/>
</dbReference>
<keyword evidence="8" id="KW-0614">Plasmid</keyword>
<dbReference type="Gene3D" id="3.40.50.1390">
    <property type="entry name" value="Resolvase, N-terminal catalytic domain"/>
    <property type="match status" value="1"/>
</dbReference>
<proteinExistence type="predicted"/>
<evidence type="ECO:0000256" key="3">
    <source>
        <dbReference type="ARBA" id="ARBA00023172"/>
    </source>
</evidence>
<dbReference type="InterPro" id="IPR036162">
    <property type="entry name" value="Resolvase-like_N_sf"/>
</dbReference>
<dbReference type="GO" id="GO:0000150">
    <property type="term" value="F:DNA strand exchange activity"/>
    <property type="evidence" value="ECO:0007669"/>
    <property type="project" value="InterPro"/>
</dbReference>
<evidence type="ECO:0000256" key="6">
    <source>
        <dbReference type="SAM" id="Coils"/>
    </source>
</evidence>
<keyword evidence="3" id="KW-0233">DNA recombination</keyword>
<gene>
    <name evidence="8" type="ORF">RN87_11700</name>
</gene>
<accession>A0A0S2ZQH5</accession>
<keyword evidence="2" id="KW-0238">DNA-binding</keyword>
<dbReference type="GO" id="GO:0003677">
    <property type="term" value="F:DNA binding"/>
    <property type="evidence" value="ECO:0007669"/>
    <property type="project" value="UniProtKB-KW"/>
</dbReference>
<feature type="active site" description="O-(5'-phospho-DNA)-serine intermediate" evidence="4 5">
    <location>
        <position position="9"/>
    </location>
</feature>
<dbReference type="KEGG" id="fhw:RN87_11700"/>
<sequence>MIYGYVRVSTKAQNEERQIAALKNEGVTIENIFIDKESGKDFNRSAWQKLMAKLVIGDIIVIKELDRMGRNNNEIKENFELIKNKGCYLKFLENPLLSTKGKSQVEIELIQPLVLHLFGYLAEKEREKLLIRQREAYEQLETDEKGRKISKKKNKVVGRPNKLENLTTEQKRYIRAWIEGSIKISDCIKNVGIKKTSLYKYQEEKMEIMKYSEYLKEFKCKYEEKELKIEYSNNNYVLKNGYSQYWFYFYIEENPNKEKEFKIDIVRENGENFLSIISILPSQNIYFVRIQISKSKIGEYIKSIELLDDKKNILGIITSANVDFTDGLKGTLYFSKEFIYRKILFRKSNSEIIEYNKLEEVFFENKKDRDFGIRDFYLKYLEGFMKKE</sequence>
<dbReference type="InterPro" id="IPR006118">
    <property type="entry name" value="Recombinase_CS"/>
</dbReference>
<dbReference type="AlphaFoldDB" id="A0A0S2ZQH5"/>
<dbReference type="PROSITE" id="PS00397">
    <property type="entry name" value="RECOMBINASES_1"/>
    <property type="match status" value="1"/>
</dbReference>
<dbReference type="CDD" id="cd03768">
    <property type="entry name" value="SR_ResInv"/>
    <property type="match status" value="1"/>
</dbReference>
<dbReference type="SUPFAM" id="SSF53041">
    <property type="entry name" value="Resolvase-like"/>
    <property type="match status" value="1"/>
</dbReference>
<evidence type="ECO:0000256" key="4">
    <source>
        <dbReference type="PIRSR" id="PIRSR606118-50"/>
    </source>
</evidence>
<dbReference type="GO" id="GO:0015074">
    <property type="term" value="P:DNA integration"/>
    <property type="evidence" value="ECO:0007669"/>
    <property type="project" value="UniProtKB-KW"/>
</dbReference>